<sequence>SCIEALHCHQKKIFFVKNFYYLCSFYKYINHCHCSANSVLSFLRVTMALTRAILVLAIFFTLVAISTSQAPSPAPTSFTLPSQMSPTTSPTPTPSQSPSPSPGPSTTSSPPSPFTLSPISPSPTPSPSSASADYVPARPSNAFLRGTSFFMLPSPIFAAAAMLLL</sequence>
<keyword evidence="2" id="KW-1133">Transmembrane helix</keyword>
<keyword evidence="4" id="KW-1185">Reference proteome</keyword>
<keyword evidence="2" id="KW-0812">Transmembrane</keyword>
<dbReference type="Proteomes" id="UP000291084">
    <property type="component" value="Chromosome 10"/>
</dbReference>
<feature type="compositionally biased region" description="Low complexity" evidence="1">
    <location>
        <begin position="69"/>
        <end position="88"/>
    </location>
</feature>
<feature type="non-terminal residue" evidence="3">
    <location>
        <position position="1"/>
    </location>
</feature>
<evidence type="ECO:0000313" key="3">
    <source>
        <dbReference type="EMBL" id="BAU00403.1"/>
    </source>
</evidence>
<organism evidence="3 4">
    <name type="scientific">Vigna angularis var. angularis</name>
    <dbReference type="NCBI Taxonomy" id="157739"/>
    <lineage>
        <taxon>Eukaryota</taxon>
        <taxon>Viridiplantae</taxon>
        <taxon>Streptophyta</taxon>
        <taxon>Embryophyta</taxon>
        <taxon>Tracheophyta</taxon>
        <taxon>Spermatophyta</taxon>
        <taxon>Magnoliopsida</taxon>
        <taxon>eudicotyledons</taxon>
        <taxon>Gunneridae</taxon>
        <taxon>Pentapetalae</taxon>
        <taxon>rosids</taxon>
        <taxon>fabids</taxon>
        <taxon>Fabales</taxon>
        <taxon>Fabaceae</taxon>
        <taxon>Papilionoideae</taxon>
        <taxon>50 kb inversion clade</taxon>
        <taxon>NPAAA clade</taxon>
        <taxon>indigoferoid/millettioid clade</taxon>
        <taxon>Phaseoleae</taxon>
        <taxon>Vigna</taxon>
    </lineage>
</organism>
<protein>
    <submittedName>
        <fullName evidence="3">Uncharacterized protein</fullName>
    </submittedName>
</protein>
<name>A0A0S3T629_PHAAN</name>
<keyword evidence="2" id="KW-0472">Membrane</keyword>
<proteinExistence type="predicted"/>
<dbReference type="AlphaFoldDB" id="A0A0S3T629"/>
<evidence type="ECO:0000256" key="1">
    <source>
        <dbReference type="SAM" id="MobiDB-lite"/>
    </source>
</evidence>
<feature type="transmembrane region" description="Helical" evidence="2">
    <location>
        <begin position="48"/>
        <end position="67"/>
    </location>
</feature>
<evidence type="ECO:0000313" key="4">
    <source>
        <dbReference type="Proteomes" id="UP000291084"/>
    </source>
</evidence>
<gene>
    <name evidence="3" type="primary">Vigan.10G199200</name>
    <name evidence="3" type="ORF">VIGAN_10199200</name>
</gene>
<feature type="transmembrane region" description="Helical" evidence="2">
    <location>
        <begin position="142"/>
        <end position="164"/>
    </location>
</feature>
<evidence type="ECO:0000256" key="2">
    <source>
        <dbReference type="SAM" id="Phobius"/>
    </source>
</evidence>
<feature type="compositionally biased region" description="Pro residues" evidence="1">
    <location>
        <begin position="89"/>
        <end position="103"/>
    </location>
</feature>
<feature type="region of interest" description="Disordered" evidence="1">
    <location>
        <begin position="69"/>
        <end position="133"/>
    </location>
</feature>
<accession>A0A0S3T629</accession>
<dbReference type="EMBL" id="AP015043">
    <property type="protein sequence ID" value="BAU00403.1"/>
    <property type="molecule type" value="Genomic_DNA"/>
</dbReference>
<feature type="compositionally biased region" description="Low complexity" evidence="1">
    <location>
        <begin position="104"/>
        <end position="119"/>
    </location>
</feature>
<reference evidence="3 4" key="1">
    <citation type="journal article" date="2015" name="Sci. Rep.">
        <title>The power of single molecule real-time sequencing technology in the de novo assembly of a eukaryotic genome.</title>
        <authorList>
            <person name="Sakai H."/>
            <person name="Naito K."/>
            <person name="Ogiso-Tanaka E."/>
            <person name="Takahashi Y."/>
            <person name="Iseki K."/>
            <person name="Muto C."/>
            <person name="Satou K."/>
            <person name="Teruya K."/>
            <person name="Shiroma A."/>
            <person name="Shimoji M."/>
            <person name="Hirano T."/>
            <person name="Itoh T."/>
            <person name="Kaga A."/>
            <person name="Tomooka N."/>
        </authorList>
    </citation>
    <scope>NUCLEOTIDE SEQUENCE [LARGE SCALE GENOMIC DNA]</scope>
    <source>
        <strain evidence="4">cv. Shumari</strain>
    </source>
</reference>